<dbReference type="RefSeq" id="WP_146832858.1">
    <property type="nucleotide sequence ID" value="NZ_CP042476.1"/>
</dbReference>
<evidence type="ECO:0000313" key="6">
    <source>
        <dbReference type="Proteomes" id="UP000321954"/>
    </source>
</evidence>
<dbReference type="InterPro" id="IPR001173">
    <property type="entry name" value="Glyco_trans_2-like"/>
</dbReference>
<keyword evidence="3 5" id="KW-0808">Transferase</keyword>
<keyword evidence="6" id="KW-1185">Reference proteome</keyword>
<evidence type="ECO:0000256" key="1">
    <source>
        <dbReference type="ARBA" id="ARBA00006739"/>
    </source>
</evidence>
<reference evidence="5 6" key="1">
    <citation type="submission" date="2019-08" db="EMBL/GenBank/DDBJ databases">
        <title>Antarcticibacterium arcticum sp. nov., a bacterium isolated from marine sediment of the Canadian Beaufort Sea.</title>
        <authorList>
            <person name="Lee Y.M."/>
            <person name="Baek K."/>
            <person name="Lee D.-H."/>
            <person name="Shin S.C."/>
            <person name="Jin Y.K."/>
            <person name="Park Y."/>
        </authorList>
    </citation>
    <scope>NUCLEOTIDE SEQUENCE [LARGE SCALE GENOMIC DNA]</scope>
    <source>
        <strain evidence="5 6">PAMC 28998</strain>
    </source>
</reference>
<evidence type="ECO:0000259" key="4">
    <source>
        <dbReference type="Pfam" id="PF00535"/>
    </source>
</evidence>
<dbReference type="KEGG" id="anp:FK178_07280"/>
<dbReference type="AlphaFoldDB" id="A0A5B8YK42"/>
<dbReference type="PANTHER" id="PTHR43179">
    <property type="entry name" value="RHAMNOSYLTRANSFERASE WBBL"/>
    <property type="match status" value="1"/>
</dbReference>
<dbReference type="Proteomes" id="UP000321954">
    <property type="component" value="Chromosome"/>
</dbReference>
<evidence type="ECO:0000256" key="3">
    <source>
        <dbReference type="ARBA" id="ARBA00022679"/>
    </source>
</evidence>
<proteinExistence type="inferred from homology"/>
<dbReference type="OrthoDB" id="9771846at2"/>
<evidence type="ECO:0000313" key="5">
    <source>
        <dbReference type="EMBL" id="QED37538.1"/>
    </source>
</evidence>
<dbReference type="PANTHER" id="PTHR43179:SF12">
    <property type="entry name" value="GALACTOFURANOSYLTRANSFERASE GLFT2"/>
    <property type="match status" value="1"/>
</dbReference>
<accession>A0A5B8YK42</accession>
<dbReference type="Pfam" id="PF00535">
    <property type="entry name" value="Glycos_transf_2"/>
    <property type="match status" value="1"/>
</dbReference>
<dbReference type="InterPro" id="IPR029044">
    <property type="entry name" value="Nucleotide-diphossugar_trans"/>
</dbReference>
<evidence type="ECO:0000256" key="2">
    <source>
        <dbReference type="ARBA" id="ARBA00022676"/>
    </source>
</evidence>
<feature type="domain" description="Glycosyltransferase 2-like" evidence="4">
    <location>
        <begin position="5"/>
        <end position="178"/>
    </location>
</feature>
<name>A0A5B8YK42_9FLAO</name>
<comment type="similarity">
    <text evidence="1">Belongs to the glycosyltransferase 2 family.</text>
</comment>
<organism evidence="5 6">
    <name type="scientific">Antarcticibacterium arcticum</name>
    <dbReference type="NCBI Taxonomy" id="2585771"/>
    <lineage>
        <taxon>Bacteria</taxon>
        <taxon>Pseudomonadati</taxon>
        <taxon>Bacteroidota</taxon>
        <taxon>Flavobacteriia</taxon>
        <taxon>Flavobacteriales</taxon>
        <taxon>Flavobacteriaceae</taxon>
        <taxon>Antarcticibacterium</taxon>
    </lineage>
</organism>
<protein>
    <submittedName>
        <fullName evidence="5">Glycosyltransferase family 2 protein</fullName>
    </submittedName>
</protein>
<keyword evidence="2" id="KW-0328">Glycosyltransferase</keyword>
<sequence>MTVGVVILNWNGLDLLKQFLPDVIKFSPEATVYVADNASTDRSVQYVRENFPATKVIINKVNGGYAKGYNDALEQLDEDIFVLLNSDVQVTPHWLEPILKIFKTREEVAAVQPKILDYKNPEYFEYAGAAGGFIDRFGYPYCRGRIFDSLEQDKGQYDDEIEIFWASGACLAIRKKAFYQAGALDEDYFAHQEEIDLCWRLFNLGHKVRYTPESVVYHVGGATLNNMNPRKTFYNFRNSLYNLVKNLPAHTWIFVILGRMILDGIAAFRFLLTGQIDHFWAVFRAHMNFYKHLPLLLKKRKIIPKKLGYFTKNSVVCAHYLQGKKTFSKF</sequence>
<gene>
    <name evidence="5" type="ORF">FK178_07280</name>
</gene>
<dbReference type="GO" id="GO:0016757">
    <property type="term" value="F:glycosyltransferase activity"/>
    <property type="evidence" value="ECO:0007669"/>
    <property type="project" value="UniProtKB-KW"/>
</dbReference>
<dbReference type="EMBL" id="CP042476">
    <property type="protein sequence ID" value="QED37538.1"/>
    <property type="molecule type" value="Genomic_DNA"/>
</dbReference>
<dbReference type="SUPFAM" id="SSF53448">
    <property type="entry name" value="Nucleotide-diphospho-sugar transferases"/>
    <property type="match status" value="1"/>
</dbReference>
<dbReference type="CDD" id="cd04186">
    <property type="entry name" value="GT_2_like_c"/>
    <property type="match status" value="1"/>
</dbReference>
<dbReference type="Gene3D" id="3.90.550.10">
    <property type="entry name" value="Spore Coat Polysaccharide Biosynthesis Protein SpsA, Chain A"/>
    <property type="match status" value="1"/>
</dbReference>